<organism evidence="2">
    <name type="scientific">marine sediment metagenome</name>
    <dbReference type="NCBI Taxonomy" id="412755"/>
    <lineage>
        <taxon>unclassified sequences</taxon>
        <taxon>metagenomes</taxon>
        <taxon>ecological metagenomes</taxon>
    </lineage>
</organism>
<evidence type="ECO:0000313" key="2">
    <source>
        <dbReference type="EMBL" id="KKK99403.1"/>
    </source>
</evidence>
<evidence type="ECO:0000256" key="1">
    <source>
        <dbReference type="SAM" id="MobiDB-lite"/>
    </source>
</evidence>
<feature type="compositionally biased region" description="Low complexity" evidence="1">
    <location>
        <begin position="209"/>
        <end position="218"/>
    </location>
</feature>
<feature type="non-terminal residue" evidence="2">
    <location>
        <position position="1"/>
    </location>
</feature>
<dbReference type="Gene3D" id="2.60.120.200">
    <property type="match status" value="1"/>
</dbReference>
<feature type="region of interest" description="Disordered" evidence="1">
    <location>
        <begin position="182"/>
        <end position="229"/>
    </location>
</feature>
<accession>A0A0F8ZZX2</accession>
<sequence>FTGEETGAEAAWDSCTVSDSQTRVRTGNWSLSIPGSGNCFITAMADTGEAWFRWYVNVDVFPPAALESAVRLRLDNTTTVATLTSNTDGTFDIDGASSGANDFVADTWTLFEWHYKAGTGSDGVHQLWIDGVLEIDVSNSSDTSDVDGIHIEDYSDNTWYDDFAISSTARIFAGESVALRPNADASPDTFDVTGGSQPSWDDVDEDPADAVASADAPATGGPPVGQEWDVTTTTVGTINMAQVAMRLKTSGSGGGSETVRPNATNDIAGYSVCTSGTELTDDPDSPDGTWCDGVGNNVNTDVDVEFATPTVSPASGTDAQEMRACLRSTGQSATLPVLFPCWRGTRFA</sequence>
<protein>
    <submittedName>
        <fullName evidence="2">Uncharacterized protein</fullName>
    </submittedName>
</protein>
<comment type="caution">
    <text evidence="2">The sequence shown here is derived from an EMBL/GenBank/DDBJ whole genome shotgun (WGS) entry which is preliminary data.</text>
</comment>
<name>A0A0F8ZZX2_9ZZZZ</name>
<dbReference type="EMBL" id="LAZR01045217">
    <property type="protein sequence ID" value="KKK99403.1"/>
    <property type="molecule type" value="Genomic_DNA"/>
</dbReference>
<gene>
    <name evidence="2" type="ORF">LCGC14_2633090</name>
</gene>
<dbReference type="AlphaFoldDB" id="A0A0F8ZZX2"/>
<reference evidence="2" key="1">
    <citation type="journal article" date="2015" name="Nature">
        <title>Complex archaea that bridge the gap between prokaryotes and eukaryotes.</title>
        <authorList>
            <person name="Spang A."/>
            <person name="Saw J.H."/>
            <person name="Jorgensen S.L."/>
            <person name="Zaremba-Niedzwiedzka K."/>
            <person name="Martijn J."/>
            <person name="Lind A.E."/>
            <person name="van Eijk R."/>
            <person name="Schleper C."/>
            <person name="Guy L."/>
            <person name="Ettema T.J."/>
        </authorList>
    </citation>
    <scope>NUCLEOTIDE SEQUENCE</scope>
</reference>
<proteinExistence type="predicted"/>